<dbReference type="PaxDb" id="39947-A0A0P0VQB3"/>
<evidence type="ECO:0000313" key="3">
    <source>
        <dbReference type="Proteomes" id="UP000059680"/>
    </source>
</evidence>
<reference evidence="3" key="1">
    <citation type="journal article" date="2005" name="Nature">
        <title>The map-based sequence of the rice genome.</title>
        <authorList>
            <consortium name="International rice genome sequencing project (IRGSP)"/>
            <person name="Matsumoto T."/>
            <person name="Wu J."/>
            <person name="Kanamori H."/>
            <person name="Katayose Y."/>
            <person name="Fujisawa M."/>
            <person name="Namiki N."/>
            <person name="Mizuno H."/>
            <person name="Yamamoto K."/>
            <person name="Antonio B.A."/>
            <person name="Baba T."/>
            <person name="Sakata K."/>
            <person name="Nagamura Y."/>
            <person name="Aoki H."/>
            <person name="Arikawa K."/>
            <person name="Arita K."/>
            <person name="Bito T."/>
            <person name="Chiden Y."/>
            <person name="Fujitsuka N."/>
            <person name="Fukunaka R."/>
            <person name="Hamada M."/>
            <person name="Harada C."/>
            <person name="Hayashi A."/>
            <person name="Hijishita S."/>
            <person name="Honda M."/>
            <person name="Hosokawa S."/>
            <person name="Ichikawa Y."/>
            <person name="Idonuma A."/>
            <person name="Iijima M."/>
            <person name="Ikeda M."/>
            <person name="Ikeno M."/>
            <person name="Ito K."/>
            <person name="Ito S."/>
            <person name="Ito T."/>
            <person name="Ito Y."/>
            <person name="Ito Y."/>
            <person name="Iwabuchi A."/>
            <person name="Kamiya K."/>
            <person name="Karasawa W."/>
            <person name="Kurita K."/>
            <person name="Katagiri S."/>
            <person name="Kikuta A."/>
            <person name="Kobayashi H."/>
            <person name="Kobayashi N."/>
            <person name="Machita K."/>
            <person name="Maehara T."/>
            <person name="Masukawa M."/>
            <person name="Mizubayashi T."/>
            <person name="Mukai Y."/>
            <person name="Nagasaki H."/>
            <person name="Nagata Y."/>
            <person name="Naito S."/>
            <person name="Nakashima M."/>
            <person name="Nakama Y."/>
            <person name="Nakamichi Y."/>
            <person name="Nakamura M."/>
            <person name="Meguro A."/>
            <person name="Negishi M."/>
            <person name="Ohta I."/>
            <person name="Ohta T."/>
            <person name="Okamoto M."/>
            <person name="Ono N."/>
            <person name="Saji S."/>
            <person name="Sakaguchi M."/>
            <person name="Sakai K."/>
            <person name="Shibata M."/>
            <person name="Shimokawa T."/>
            <person name="Song J."/>
            <person name="Takazaki Y."/>
            <person name="Terasawa K."/>
            <person name="Tsugane M."/>
            <person name="Tsuji K."/>
            <person name="Ueda S."/>
            <person name="Waki K."/>
            <person name="Yamagata H."/>
            <person name="Yamamoto M."/>
            <person name="Yamamoto S."/>
            <person name="Yamane H."/>
            <person name="Yoshiki S."/>
            <person name="Yoshihara R."/>
            <person name="Yukawa K."/>
            <person name="Zhong H."/>
            <person name="Yano M."/>
            <person name="Yuan Q."/>
            <person name="Ouyang S."/>
            <person name="Liu J."/>
            <person name="Jones K.M."/>
            <person name="Gansberger K."/>
            <person name="Moffat K."/>
            <person name="Hill J."/>
            <person name="Bera J."/>
            <person name="Fadrosh D."/>
            <person name="Jin S."/>
            <person name="Johri S."/>
            <person name="Kim M."/>
            <person name="Overton L."/>
            <person name="Reardon M."/>
            <person name="Tsitrin T."/>
            <person name="Vuong H."/>
            <person name="Weaver B."/>
            <person name="Ciecko A."/>
            <person name="Tallon L."/>
            <person name="Jackson J."/>
            <person name="Pai G."/>
            <person name="Aken S.V."/>
            <person name="Utterback T."/>
            <person name="Reidmuller S."/>
            <person name="Feldblyum T."/>
            <person name="Hsiao J."/>
            <person name="Zismann V."/>
            <person name="Iobst S."/>
            <person name="de Vazeille A.R."/>
            <person name="Buell C.R."/>
            <person name="Ying K."/>
            <person name="Li Y."/>
            <person name="Lu T."/>
            <person name="Huang Y."/>
            <person name="Zhao Q."/>
            <person name="Feng Q."/>
            <person name="Zhang L."/>
            <person name="Zhu J."/>
            <person name="Weng Q."/>
            <person name="Mu J."/>
            <person name="Lu Y."/>
            <person name="Fan D."/>
            <person name="Liu Y."/>
            <person name="Guan J."/>
            <person name="Zhang Y."/>
            <person name="Yu S."/>
            <person name="Liu X."/>
            <person name="Zhang Y."/>
            <person name="Hong G."/>
            <person name="Han B."/>
            <person name="Choisne N."/>
            <person name="Demange N."/>
            <person name="Orjeda G."/>
            <person name="Samain S."/>
            <person name="Cattolico L."/>
            <person name="Pelletier E."/>
            <person name="Couloux A."/>
            <person name="Segurens B."/>
            <person name="Wincker P."/>
            <person name="D'Hont A."/>
            <person name="Scarpelli C."/>
            <person name="Weissenbach J."/>
            <person name="Salanoubat M."/>
            <person name="Quetier F."/>
            <person name="Yu Y."/>
            <person name="Kim H.R."/>
            <person name="Rambo T."/>
            <person name="Currie J."/>
            <person name="Collura K."/>
            <person name="Luo M."/>
            <person name="Yang T."/>
            <person name="Ammiraju J.S.S."/>
            <person name="Engler F."/>
            <person name="Soderlund C."/>
            <person name="Wing R.A."/>
            <person name="Palmer L.E."/>
            <person name="de la Bastide M."/>
            <person name="Spiegel L."/>
            <person name="Nascimento L."/>
            <person name="Zutavern T."/>
            <person name="O'Shaughnessy A."/>
            <person name="Dike S."/>
            <person name="Dedhia N."/>
            <person name="Preston R."/>
            <person name="Balija V."/>
            <person name="McCombie W.R."/>
            <person name="Chow T."/>
            <person name="Chen H."/>
            <person name="Chung M."/>
            <person name="Chen C."/>
            <person name="Shaw J."/>
            <person name="Wu H."/>
            <person name="Hsiao K."/>
            <person name="Chao Y."/>
            <person name="Chu M."/>
            <person name="Cheng C."/>
            <person name="Hour A."/>
            <person name="Lee P."/>
            <person name="Lin S."/>
            <person name="Lin Y."/>
            <person name="Liou J."/>
            <person name="Liu S."/>
            <person name="Hsing Y."/>
            <person name="Raghuvanshi S."/>
            <person name="Mohanty A."/>
            <person name="Bharti A.K."/>
            <person name="Gaur A."/>
            <person name="Gupta V."/>
            <person name="Kumar D."/>
            <person name="Ravi V."/>
            <person name="Vij S."/>
            <person name="Kapur A."/>
            <person name="Khurana P."/>
            <person name="Khurana P."/>
            <person name="Khurana J.P."/>
            <person name="Tyagi A.K."/>
            <person name="Gaikwad K."/>
            <person name="Singh A."/>
            <person name="Dalal V."/>
            <person name="Srivastava S."/>
            <person name="Dixit A."/>
            <person name="Pal A.K."/>
            <person name="Ghazi I.A."/>
            <person name="Yadav M."/>
            <person name="Pandit A."/>
            <person name="Bhargava A."/>
            <person name="Sureshbabu K."/>
            <person name="Batra K."/>
            <person name="Sharma T.R."/>
            <person name="Mohapatra T."/>
            <person name="Singh N.K."/>
            <person name="Messing J."/>
            <person name="Nelson A.B."/>
            <person name="Fuks G."/>
            <person name="Kavchok S."/>
            <person name="Keizer G."/>
            <person name="Linton E."/>
            <person name="Llaca V."/>
            <person name="Song R."/>
            <person name="Tanyolac B."/>
            <person name="Young S."/>
            <person name="Ho-Il K."/>
            <person name="Hahn J.H."/>
            <person name="Sangsakoo G."/>
            <person name="Vanavichit A."/>
            <person name="de Mattos Luiz.A.T."/>
            <person name="Zimmer P.D."/>
            <person name="Malone G."/>
            <person name="Dellagostin O."/>
            <person name="de Oliveira A.C."/>
            <person name="Bevan M."/>
            <person name="Bancroft I."/>
            <person name="Minx P."/>
            <person name="Cordum H."/>
            <person name="Wilson R."/>
            <person name="Cheng Z."/>
            <person name="Jin W."/>
            <person name="Jiang J."/>
            <person name="Leong S.A."/>
            <person name="Iwama H."/>
            <person name="Gojobori T."/>
            <person name="Itoh T."/>
            <person name="Niimura Y."/>
            <person name="Fujii Y."/>
            <person name="Habara T."/>
            <person name="Sakai H."/>
            <person name="Sato Y."/>
            <person name="Wilson G."/>
            <person name="Kumar K."/>
            <person name="McCouch S."/>
            <person name="Juretic N."/>
            <person name="Hoen D."/>
            <person name="Wright S."/>
            <person name="Bruskiewich R."/>
            <person name="Bureau T."/>
            <person name="Miyao A."/>
            <person name="Hirochika H."/>
            <person name="Nishikawa T."/>
            <person name="Kadowaki K."/>
            <person name="Sugiura M."/>
            <person name="Burr B."/>
            <person name="Sasaki T."/>
        </authorList>
    </citation>
    <scope>NUCLEOTIDE SEQUENCE [LARGE SCALE GENOMIC DNA]</scope>
    <source>
        <strain evidence="3">cv. Nipponbare</strain>
    </source>
</reference>
<dbReference type="Proteomes" id="UP000059680">
    <property type="component" value="Chromosome 2"/>
</dbReference>
<name>A0A0P0VQB3_ORYSJ</name>
<feature type="region of interest" description="Disordered" evidence="1">
    <location>
        <begin position="100"/>
        <end position="125"/>
    </location>
</feature>
<organism evidence="2 3">
    <name type="scientific">Oryza sativa subsp. japonica</name>
    <name type="common">Rice</name>
    <dbReference type="NCBI Taxonomy" id="39947"/>
    <lineage>
        <taxon>Eukaryota</taxon>
        <taxon>Viridiplantae</taxon>
        <taxon>Streptophyta</taxon>
        <taxon>Embryophyta</taxon>
        <taxon>Tracheophyta</taxon>
        <taxon>Spermatophyta</taxon>
        <taxon>Magnoliopsida</taxon>
        <taxon>Liliopsida</taxon>
        <taxon>Poales</taxon>
        <taxon>Poaceae</taxon>
        <taxon>BOP clade</taxon>
        <taxon>Oryzoideae</taxon>
        <taxon>Oryzeae</taxon>
        <taxon>Oryzinae</taxon>
        <taxon>Oryza</taxon>
        <taxon>Oryza sativa</taxon>
    </lineage>
</organism>
<sequence length="125" mass="14144">MDNGREAACGSRRETREEEWRPELHDLTPPRRRFLLLRRRIDLHELALATASSQSRDTDSVAPTGPETRARSRCRRFSGFSNVDAIDSSQCCKILFCTQPPPPAPSRHSSPTHPCRRGHPSGRRA</sequence>
<feature type="region of interest" description="Disordered" evidence="1">
    <location>
        <begin position="51"/>
        <end position="71"/>
    </location>
</feature>
<gene>
    <name evidence="2" type="ordered locus">Os02g0783350</name>
    <name evidence="2" type="ORF">OSNPB_020783350</name>
</gene>
<protein>
    <submittedName>
        <fullName evidence="2">Os02g0783350 protein</fullName>
    </submittedName>
</protein>
<dbReference type="AlphaFoldDB" id="A0A0P0VQB3"/>
<proteinExistence type="predicted"/>
<reference evidence="2 3" key="2">
    <citation type="journal article" date="2013" name="Plant Cell Physiol.">
        <title>Rice Annotation Project Database (RAP-DB): an integrative and interactive database for rice genomics.</title>
        <authorList>
            <person name="Sakai H."/>
            <person name="Lee S.S."/>
            <person name="Tanaka T."/>
            <person name="Numa H."/>
            <person name="Kim J."/>
            <person name="Kawahara Y."/>
            <person name="Wakimoto H."/>
            <person name="Yang C.C."/>
            <person name="Iwamoto M."/>
            <person name="Abe T."/>
            <person name="Yamada Y."/>
            <person name="Muto A."/>
            <person name="Inokuchi H."/>
            <person name="Ikemura T."/>
            <person name="Matsumoto T."/>
            <person name="Sasaki T."/>
            <person name="Itoh T."/>
        </authorList>
    </citation>
    <scope>NUCLEOTIDE SEQUENCE [LARGE SCALE GENOMIC DNA]</scope>
    <source>
        <strain evidence="3">cv. Nipponbare</strain>
    </source>
</reference>
<evidence type="ECO:0000256" key="1">
    <source>
        <dbReference type="SAM" id="MobiDB-lite"/>
    </source>
</evidence>
<feature type="compositionally biased region" description="Basic and acidic residues" evidence="1">
    <location>
        <begin position="11"/>
        <end position="25"/>
    </location>
</feature>
<dbReference type="EMBL" id="AP014958">
    <property type="protein sequence ID" value="BAS81251.1"/>
    <property type="molecule type" value="Genomic_DNA"/>
</dbReference>
<feature type="compositionally biased region" description="Basic residues" evidence="1">
    <location>
        <begin position="114"/>
        <end position="125"/>
    </location>
</feature>
<accession>A0A0P0VQB3</accession>
<evidence type="ECO:0000313" key="2">
    <source>
        <dbReference type="EMBL" id="BAS81251.1"/>
    </source>
</evidence>
<reference evidence="2 3" key="3">
    <citation type="journal article" date="2013" name="Rice">
        <title>Improvement of the Oryza sativa Nipponbare reference genome using next generation sequence and optical map data.</title>
        <authorList>
            <person name="Kawahara Y."/>
            <person name="de la Bastide M."/>
            <person name="Hamilton J.P."/>
            <person name="Kanamori H."/>
            <person name="McCombie W.R."/>
            <person name="Ouyang S."/>
            <person name="Schwartz D.C."/>
            <person name="Tanaka T."/>
            <person name="Wu J."/>
            <person name="Zhou S."/>
            <person name="Childs K.L."/>
            <person name="Davidson R.M."/>
            <person name="Lin H."/>
            <person name="Quesada-Ocampo L."/>
            <person name="Vaillancourt B."/>
            <person name="Sakai H."/>
            <person name="Lee S.S."/>
            <person name="Kim J."/>
            <person name="Numa H."/>
            <person name="Itoh T."/>
            <person name="Buell C.R."/>
            <person name="Matsumoto T."/>
        </authorList>
    </citation>
    <scope>NUCLEOTIDE SEQUENCE [LARGE SCALE GENOMIC DNA]</scope>
    <source>
        <strain evidence="3">cv. Nipponbare</strain>
    </source>
</reference>
<keyword evidence="3" id="KW-1185">Reference proteome</keyword>
<feature type="region of interest" description="Disordered" evidence="1">
    <location>
        <begin position="1"/>
        <end position="25"/>
    </location>
</feature>
<dbReference type="InParanoid" id="A0A0P0VQB3"/>